<keyword evidence="7 8" id="KW-0472">Membrane</keyword>
<keyword evidence="2" id="KW-1003">Cell membrane</keyword>
<keyword evidence="3" id="KW-0328">Glycosyltransferase</keyword>
<evidence type="ECO:0000256" key="7">
    <source>
        <dbReference type="ARBA" id="ARBA00023136"/>
    </source>
</evidence>
<sequence>MDKFVADIKKNKKIYAAIFLILLFGMYLRVYHIDYPTIGYHNWKESHYLAESRNFAEDGFFNHGFFVPEWDALRSFDDPTGAHSDTFPVISILIAIAFKIFGPYLWVARLVGIIFSLGTVLMMFLLSRELFKRDDIALIAAALTAINPLFVFFSHNVQLINPGVFFMLSSAYFYVRWRDSDKNSHLISTAVFLSLAGLTKYTFLVIAIPFALTFPYKKLLKLNKSQIKAYSASFVAMLALPAWFLYSKTIVQAEGTALAIGEMNLWAFLTPGWWKSVWPYLSDNYTTIGFFFAIAGIAMLAVFYKSNKKFAELFLLSYAAALIPFIMIMSNKLKGHSYHQFPIAPIIILTMSYFIMVVSQTSPGLFKVKVEKREILKWATILVLFLVLLSPSMDAKNKQFDTQFFGLDIAGDYIRENSEDTEKVMFSGGQSFGFLWTADRKAYYSTDLNLDILKEAEDSGVRWIFMYHWGFVDLQDPVLLQYLEENYAFRQMAYISKGQDNVVYYIIIEKGEGGFSMADLQSWTDGKELRYKDYDLNAGKIKLYYVN</sequence>
<evidence type="ECO:0000256" key="4">
    <source>
        <dbReference type="ARBA" id="ARBA00022679"/>
    </source>
</evidence>
<feature type="transmembrane region" description="Helical" evidence="8">
    <location>
        <begin position="136"/>
        <end position="153"/>
    </location>
</feature>
<proteinExistence type="predicted"/>
<evidence type="ECO:0000256" key="6">
    <source>
        <dbReference type="ARBA" id="ARBA00022989"/>
    </source>
</evidence>
<evidence type="ECO:0000256" key="8">
    <source>
        <dbReference type="SAM" id="Phobius"/>
    </source>
</evidence>
<accession>A0A832ULP2</accession>
<gene>
    <name evidence="10" type="ORF">H1011_01455</name>
</gene>
<evidence type="ECO:0000256" key="5">
    <source>
        <dbReference type="ARBA" id="ARBA00022692"/>
    </source>
</evidence>
<protein>
    <submittedName>
        <fullName evidence="10">Glycosyltransferase family 39 protein</fullName>
    </submittedName>
</protein>
<evidence type="ECO:0000259" key="9">
    <source>
        <dbReference type="Pfam" id="PF13231"/>
    </source>
</evidence>
<feature type="transmembrane region" description="Helical" evidence="8">
    <location>
        <begin position="14"/>
        <end position="33"/>
    </location>
</feature>
<feature type="domain" description="Glycosyltransferase RgtA/B/C/D-like" evidence="9">
    <location>
        <begin position="88"/>
        <end position="240"/>
    </location>
</feature>
<dbReference type="PANTHER" id="PTHR33908">
    <property type="entry name" value="MANNOSYLTRANSFERASE YKCB-RELATED"/>
    <property type="match status" value="1"/>
</dbReference>
<feature type="transmembrane region" description="Helical" evidence="8">
    <location>
        <begin position="311"/>
        <end position="329"/>
    </location>
</feature>
<keyword evidence="11" id="KW-1185">Reference proteome</keyword>
<dbReference type="AlphaFoldDB" id="A0A832ULP2"/>
<evidence type="ECO:0000313" key="11">
    <source>
        <dbReference type="Proteomes" id="UP000604391"/>
    </source>
</evidence>
<evidence type="ECO:0000256" key="1">
    <source>
        <dbReference type="ARBA" id="ARBA00004651"/>
    </source>
</evidence>
<feature type="transmembrane region" description="Helical" evidence="8">
    <location>
        <begin position="227"/>
        <end position="245"/>
    </location>
</feature>
<name>A0A832ULP2_9ARCH</name>
<dbReference type="Pfam" id="PF13231">
    <property type="entry name" value="PMT_2"/>
    <property type="match status" value="1"/>
</dbReference>
<feature type="transmembrane region" description="Helical" evidence="8">
    <location>
        <begin position="104"/>
        <end position="124"/>
    </location>
</feature>
<feature type="transmembrane region" description="Helical" evidence="8">
    <location>
        <begin position="286"/>
        <end position="304"/>
    </location>
</feature>
<reference evidence="10 11" key="1">
    <citation type="journal article" name="Nat. Commun.">
        <title>Undinarchaeota illuminate DPANN phylogeny and the impact of gene transfer on archaeal evolution.</title>
        <authorList>
            <person name="Dombrowski N."/>
            <person name="Williams T.A."/>
            <person name="Sun J."/>
            <person name="Woodcroft B.J."/>
            <person name="Lee J.H."/>
            <person name="Minh B.Q."/>
            <person name="Rinke C."/>
            <person name="Spang A."/>
        </authorList>
    </citation>
    <scope>NUCLEOTIDE SEQUENCE [LARGE SCALE GENOMIC DNA]</scope>
    <source>
        <strain evidence="10">MAG_bin17</strain>
    </source>
</reference>
<dbReference type="GO" id="GO:0008610">
    <property type="term" value="P:lipid biosynthetic process"/>
    <property type="evidence" value="ECO:0007669"/>
    <property type="project" value="UniProtKB-ARBA"/>
</dbReference>
<evidence type="ECO:0000256" key="3">
    <source>
        <dbReference type="ARBA" id="ARBA00022676"/>
    </source>
</evidence>
<dbReference type="Proteomes" id="UP000604391">
    <property type="component" value="Unassembled WGS sequence"/>
</dbReference>
<dbReference type="InterPro" id="IPR050297">
    <property type="entry name" value="LipidA_mod_glycosyltrf_83"/>
</dbReference>
<feature type="transmembrane region" description="Helical" evidence="8">
    <location>
        <begin position="159"/>
        <end position="175"/>
    </location>
</feature>
<dbReference type="EMBL" id="DVAD01000007">
    <property type="protein sequence ID" value="HIJ99473.1"/>
    <property type="molecule type" value="Genomic_DNA"/>
</dbReference>
<feature type="transmembrane region" description="Helical" evidence="8">
    <location>
        <begin position="375"/>
        <end position="393"/>
    </location>
</feature>
<dbReference type="GO" id="GO:0005886">
    <property type="term" value="C:plasma membrane"/>
    <property type="evidence" value="ECO:0007669"/>
    <property type="project" value="UniProtKB-SubCell"/>
</dbReference>
<evidence type="ECO:0000313" key="10">
    <source>
        <dbReference type="EMBL" id="HIJ99473.1"/>
    </source>
</evidence>
<comment type="caution">
    <text evidence="10">The sequence shown here is derived from an EMBL/GenBank/DDBJ whole genome shotgun (WGS) entry which is preliminary data.</text>
</comment>
<keyword evidence="5 8" id="KW-0812">Transmembrane</keyword>
<dbReference type="GO" id="GO:0016763">
    <property type="term" value="F:pentosyltransferase activity"/>
    <property type="evidence" value="ECO:0007669"/>
    <property type="project" value="TreeGrafter"/>
</dbReference>
<evidence type="ECO:0000256" key="2">
    <source>
        <dbReference type="ARBA" id="ARBA00022475"/>
    </source>
</evidence>
<feature type="transmembrane region" description="Helical" evidence="8">
    <location>
        <begin position="341"/>
        <end position="363"/>
    </location>
</feature>
<dbReference type="InterPro" id="IPR038731">
    <property type="entry name" value="RgtA/B/C-like"/>
</dbReference>
<comment type="subcellular location">
    <subcellularLocation>
        <location evidence="1">Cell membrane</location>
        <topology evidence="1">Multi-pass membrane protein</topology>
    </subcellularLocation>
</comment>
<dbReference type="PANTHER" id="PTHR33908:SF11">
    <property type="entry name" value="MEMBRANE PROTEIN"/>
    <property type="match status" value="1"/>
</dbReference>
<keyword evidence="4" id="KW-0808">Transferase</keyword>
<organism evidence="10 11">
    <name type="scientific">Candidatus Undinarchaeum marinum</name>
    <dbReference type="NCBI Taxonomy" id="2756141"/>
    <lineage>
        <taxon>Archaea</taxon>
        <taxon>Candidatus Undinarchaeota</taxon>
        <taxon>Candidatus Undinarchaeia</taxon>
        <taxon>Candidatus Undinarchaeales</taxon>
        <taxon>Candidatus Undinarchaeaceae</taxon>
        <taxon>Candidatus Undinarchaeum</taxon>
    </lineage>
</organism>
<keyword evidence="6 8" id="KW-1133">Transmembrane helix</keyword>
<feature type="transmembrane region" description="Helical" evidence="8">
    <location>
        <begin position="187"/>
        <end position="212"/>
    </location>
</feature>